<dbReference type="InterPro" id="IPR053523">
    <property type="entry name" value="Oligopeptide_permease_AppC"/>
</dbReference>
<keyword evidence="10" id="KW-1185">Reference proteome</keyword>
<keyword evidence="5 7" id="KW-1133">Transmembrane helix</keyword>
<dbReference type="PROSITE" id="PS50928">
    <property type="entry name" value="ABC_TM1"/>
    <property type="match status" value="1"/>
</dbReference>
<dbReference type="Proteomes" id="UP000293568">
    <property type="component" value="Chromosome"/>
</dbReference>
<evidence type="ECO:0000313" key="9">
    <source>
        <dbReference type="EMBL" id="QAY67946.1"/>
    </source>
</evidence>
<dbReference type="InterPro" id="IPR000515">
    <property type="entry name" value="MetI-like"/>
</dbReference>
<evidence type="ECO:0000256" key="1">
    <source>
        <dbReference type="ARBA" id="ARBA00004651"/>
    </source>
</evidence>
<dbReference type="KEGG" id="pprt:ET464_17725"/>
<evidence type="ECO:0000256" key="4">
    <source>
        <dbReference type="ARBA" id="ARBA00022692"/>
    </source>
</evidence>
<dbReference type="InterPro" id="IPR050366">
    <property type="entry name" value="BP-dependent_transpt_permease"/>
</dbReference>
<dbReference type="AlphaFoldDB" id="A0A4P6EYL9"/>
<evidence type="ECO:0000256" key="5">
    <source>
        <dbReference type="ARBA" id="ARBA00022989"/>
    </source>
</evidence>
<dbReference type="Pfam" id="PF00528">
    <property type="entry name" value="BPD_transp_1"/>
    <property type="match status" value="1"/>
</dbReference>
<dbReference type="OrthoDB" id="9797472at2"/>
<proteinExistence type="inferred from homology"/>
<protein>
    <submittedName>
        <fullName evidence="9">ABC transporter permease</fullName>
    </submittedName>
</protein>
<keyword evidence="6 7" id="KW-0472">Membrane</keyword>
<dbReference type="Gene3D" id="1.10.3720.10">
    <property type="entry name" value="MetI-like"/>
    <property type="match status" value="1"/>
</dbReference>
<dbReference type="PANTHER" id="PTHR43386">
    <property type="entry name" value="OLIGOPEPTIDE TRANSPORT SYSTEM PERMEASE PROTEIN APPC"/>
    <property type="match status" value="1"/>
</dbReference>
<comment type="subcellular location">
    <subcellularLocation>
        <location evidence="1 7">Cell membrane</location>
        <topology evidence="1 7">Multi-pass membrane protein</topology>
    </subcellularLocation>
</comment>
<dbReference type="InterPro" id="IPR025966">
    <property type="entry name" value="OppC_N"/>
</dbReference>
<dbReference type="InterPro" id="IPR035906">
    <property type="entry name" value="MetI-like_sf"/>
</dbReference>
<accession>A0A4P6EYL9</accession>
<dbReference type="PANTHER" id="PTHR43386:SF1">
    <property type="entry name" value="D,D-DIPEPTIDE TRANSPORT SYSTEM PERMEASE PROTEIN DDPC-RELATED"/>
    <property type="match status" value="1"/>
</dbReference>
<keyword evidence="3" id="KW-1003">Cell membrane</keyword>
<evidence type="ECO:0000313" key="10">
    <source>
        <dbReference type="Proteomes" id="UP000293568"/>
    </source>
</evidence>
<evidence type="ECO:0000256" key="2">
    <source>
        <dbReference type="ARBA" id="ARBA00022448"/>
    </source>
</evidence>
<sequence>MKLLKRYAGGRFAAQEPVEAAFPSGEAGSGRLFWRRFKKHKLAVIGLVLMGILFVCAVFAPWITAYKPTTVTDSFSGAPSWKHPMGTDQVGRDQLTRLIFAARVSLSVGIGSVLISAAIGTVLGLVSGYFGRWVDSLIMKITDIFMSFPYIMLILVVASIVGPGLLNIILILGFLGWPSVARLVRGNVLSIKQTDYIKAAVALGYKKPRIMFGHILSNTIAPILIYATSGVAGAILDEAALSFLGLGVQPPAASWGNMLASAQSLTVLTSQPWLWVPPGVLIVISVLSVNFIGDALRDALDPKNNK</sequence>
<dbReference type="NCBIfam" id="NF045476">
    <property type="entry name" value="Opp4C"/>
    <property type="match status" value="1"/>
</dbReference>
<evidence type="ECO:0000256" key="7">
    <source>
        <dbReference type="RuleBase" id="RU363032"/>
    </source>
</evidence>
<dbReference type="CDD" id="cd06261">
    <property type="entry name" value="TM_PBP2"/>
    <property type="match status" value="1"/>
</dbReference>
<feature type="transmembrane region" description="Helical" evidence="7">
    <location>
        <begin position="42"/>
        <end position="63"/>
    </location>
</feature>
<dbReference type="Pfam" id="PF12911">
    <property type="entry name" value="OppC_N"/>
    <property type="match status" value="1"/>
</dbReference>
<gene>
    <name evidence="9" type="ORF">ET464_17725</name>
</gene>
<reference evidence="9 10" key="1">
    <citation type="submission" date="2019-01" db="EMBL/GenBank/DDBJ databases">
        <title>Genome sequencing of strain FW100M-2.</title>
        <authorList>
            <person name="Heo J."/>
            <person name="Kim S.-J."/>
            <person name="Kim J.-S."/>
            <person name="Hong S.-B."/>
            <person name="Kwon S.-W."/>
        </authorList>
    </citation>
    <scope>NUCLEOTIDE SEQUENCE [LARGE SCALE GENOMIC DNA]</scope>
    <source>
        <strain evidence="9 10">FW100M-2</strain>
    </source>
</reference>
<feature type="transmembrane region" description="Helical" evidence="7">
    <location>
        <begin position="106"/>
        <end position="130"/>
    </location>
</feature>
<evidence type="ECO:0000256" key="6">
    <source>
        <dbReference type="ARBA" id="ARBA00023136"/>
    </source>
</evidence>
<dbReference type="GO" id="GO:0055085">
    <property type="term" value="P:transmembrane transport"/>
    <property type="evidence" value="ECO:0007669"/>
    <property type="project" value="InterPro"/>
</dbReference>
<comment type="similarity">
    <text evidence="7">Belongs to the binding-protein-dependent transport system permease family.</text>
</comment>
<dbReference type="GO" id="GO:0005886">
    <property type="term" value="C:plasma membrane"/>
    <property type="evidence" value="ECO:0007669"/>
    <property type="project" value="UniProtKB-SubCell"/>
</dbReference>
<keyword evidence="2 7" id="KW-0813">Transport</keyword>
<evidence type="ECO:0000259" key="8">
    <source>
        <dbReference type="PROSITE" id="PS50928"/>
    </source>
</evidence>
<feature type="transmembrane region" description="Helical" evidence="7">
    <location>
        <begin position="215"/>
        <end position="236"/>
    </location>
</feature>
<dbReference type="SUPFAM" id="SSF161098">
    <property type="entry name" value="MetI-like"/>
    <property type="match status" value="1"/>
</dbReference>
<keyword evidence="4 7" id="KW-0812">Transmembrane</keyword>
<feature type="transmembrane region" description="Helical" evidence="7">
    <location>
        <begin position="273"/>
        <end position="293"/>
    </location>
</feature>
<organism evidence="9 10">
    <name type="scientific">Paenibacillus protaetiae</name>
    <dbReference type="NCBI Taxonomy" id="2509456"/>
    <lineage>
        <taxon>Bacteria</taxon>
        <taxon>Bacillati</taxon>
        <taxon>Bacillota</taxon>
        <taxon>Bacilli</taxon>
        <taxon>Bacillales</taxon>
        <taxon>Paenibacillaceae</taxon>
        <taxon>Paenibacillus</taxon>
    </lineage>
</organism>
<name>A0A4P6EYL9_9BACL</name>
<dbReference type="RefSeq" id="WP_129443239.1">
    <property type="nucleotide sequence ID" value="NZ_CP035492.1"/>
</dbReference>
<dbReference type="EMBL" id="CP035492">
    <property type="protein sequence ID" value="QAY67946.1"/>
    <property type="molecule type" value="Genomic_DNA"/>
</dbReference>
<evidence type="ECO:0000256" key="3">
    <source>
        <dbReference type="ARBA" id="ARBA00022475"/>
    </source>
</evidence>
<feature type="domain" description="ABC transmembrane type-1" evidence="8">
    <location>
        <begin position="102"/>
        <end position="293"/>
    </location>
</feature>
<feature type="transmembrane region" description="Helical" evidence="7">
    <location>
        <begin position="164"/>
        <end position="184"/>
    </location>
</feature>
<feature type="transmembrane region" description="Helical" evidence="7">
    <location>
        <begin position="137"/>
        <end position="158"/>
    </location>
</feature>